<dbReference type="Proteomes" id="UP000199420">
    <property type="component" value="Unassembled WGS sequence"/>
</dbReference>
<evidence type="ECO:0000256" key="3">
    <source>
        <dbReference type="ARBA" id="ARBA00023125"/>
    </source>
</evidence>
<proteinExistence type="inferred from homology"/>
<dbReference type="InterPro" id="IPR025166">
    <property type="entry name" value="Integrase_DNA_bind_dom"/>
</dbReference>
<name>A0A1H6VGW3_9GAMM</name>
<dbReference type="OrthoDB" id="9795573at2"/>
<feature type="region of interest" description="Disordered" evidence="5">
    <location>
        <begin position="200"/>
        <end position="223"/>
    </location>
</feature>
<dbReference type="GO" id="GO:0006310">
    <property type="term" value="P:DNA recombination"/>
    <property type="evidence" value="ECO:0007669"/>
    <property type="project" value="UniProtKB-KW"/>
</dbReference>
<dbReference type="InterPro" id="IPR010998">
    <property type="entry name" value="Integrase_recombinase_N"/>
</dbReference>
<evidence type="ECO:0000313" key="8">
    <source>
        <dbReference type="Proteomes" id="UP000199420"/>
    </source>
</evidence>
<evidence type="ECO:0000256" key="1">
    <source>
        <dbReference type="ARBA" id="ARBA00008857"/>
    </source>
</evidence>
<dbReference type="InterPro" id="IPR013762">
    <property type="entry name" value="Integrase-like_cat_sf"/>
</dbReference>
<keyword evidence="4" id="KW-0233">DNA recombination</keyword>
<dbReference type="RefSeq" id="WP_091338554.1">
    <property type="nucleotide sequence ID" value="NZ_FNYC01000004.1"/>
</dbReference>
<dbReference type="EMBL" id="FNYC01000004">
    <property type="protein sequence ID" value="SEJ03818.1"/>
    <property type="molecule type" value="Genomic_DNA"/>
</dbReference>
<dbReference type="STRING" id="529704.SAMN02927913_2943"/>
<evidence type="ECO:0000256" key="4">
    <source>
        <dbReference type="ARBA" id="ARBA00023172"/>
    </source>
</evidence>
<evidence type="ECO:0000256" key="2">
    <source>
        <dbReference type="ARBA" id="ARBA00022908"/>
    </source>
</evidence>
<evidence type="ECO:0000313" key="7">
    <source>
        <dbReference type="EMBL" id="SEJ03818.1"/>
    </source>
</evidence>
<dbReference type="GO" id="GO:0015074">
    <property type="term" value="P:DNA integration"/>
    <property type="evidence" value="ECO:0007669"/>
    <property type="project" value="UniProtKB-KW"/>
</dbReference>
<dbReference type="SUPFAM" id="SSF56349">
    <property type="entry name" value="DNA breaking-rejoining enzymes"/>
    <property type="match status" value="1"/>
</dbReference>
<evidence type="ECO:0000256" key="5">
    <source>
        <dbReference type="SAM" id="MobiDB-lite"/>
    </source>
</evidence>
<dbReference type="PANTHER" id="PTHR30629">
    <property type="entry name" value="PROPHAGE INTEGRASE"/>
    <property type="match status" value="1"/>
</dbReference>
<sequence>MPKTRDRSSLTQKFLDAIKPTDKQVDYADGLVRGLAMRVSPGGAMTWVLIKRIPGQGVRRIRLGHYVRQSDGASTSDTGPRDQFPSGLRALSLKQARDEATRTLALINEGRNPVEERERAKHLRAVDSERGTLKDLLQDYIAWRKEGSEKRAPAGDRQLGEWRRIAAKLEEQAPALLSMKARDVEPAHVVALLRPIFHEGTARPKTGRGSKGRQSENGAQGSADKVQSFLRAAFAYGMQSENSVARATTRTYAIRSNPVVSIPREAKSTPGTRALSPAELRHFWETIDKAPRVGPVMADLLRFTIASGGQRTHQLAREPWTSYDVDKRRVSLVDRKGRGGQPRVHLVPMSDRMVDILERVRRLSGSRIWPWSTTEQGPIDIASPASAVRNWLESEHGTLDGKKIVPFTPRDLRRTCAQMMQAAGVPDEQADRLQSHGVAGVTGTHYRNNPELYLPEKRQALEAFDAELGRVLVEKIK</sequence>
<dbReference type="Gene3D" id="1.10.150.130">
    <property type="match status" value="1"/>
</dbReference>
<dbReference type="Gene3D" id="1.10.443.10">
    <property type="entry name" value="Intergrase catalytic core"/>
    <property type="match status" value="1"/>
</dbReference>
<evidence type="ECO:0000259" key="6">
    <source>
        <dbReference type="Pfam" id="PF13356"/>
    </source>
</evidence>
<comment type="similarity">
    <text evidence="1">Belongs to the 'phage' integrase family.</text>
</comment>
<accession>A0A1H6VGW3</accession>
<reference evidence="7 8" key="1">
    <citation type="submission" date="2016-10" db="EMBL/GenBank/DDBJ databases">
        <authorList>
            <person name="de Groot N.N."/>
        </authorList>
    </citation>
    <scope>NUCLEOTIDE SEQUENCE [LARGE SCALE GENOMIC DNA]</scope>
    <source>
        <strain evidence="7 8">DSM 26515</strain>
    </source>
</reference>
<dbReference type="Pfam" id="PF13356">
    <property type="entry name" value="Arm-DNA-bind_3"/>
    <property type="match status" value="1"/>
</dbReference>
<keyword evidence="3" id="KW-0238">DNA-binding</keyword>
<dbReference type="InterPro" id="IPR038488">
    <property type="entry name" value="Integrase_DNA-bd_sf"/>
</dbReference>
<protein>
    <recommendedName>
        <fullName evidence="6">Integrase DNA-binding domain-containing protein</fullName>
    </recommendedName>
</protein>
<dbReference type="GO" id="GO:0003677">
    <property type="term" value="F:DNA binding"/>
    <property type="evidence" value="ECO:0007669"/>
    <property type="project" value="UniProtKB-KW"/>
</dbReference>
<dbReference type="PANTHER" id="PTHR30629:SF2">
    <property type="entry name" value="PROPHAGE INTEGRASE INTS-RELATED"/>
    <property type="match status" value="1"/>
</dbReference>
<organism evidence="7 8">
    <name type="scientific">Frateuria terrea</name>
    <dbReference type="NCBI Taxonomy" id="529704"/>
    <lineage>
        <taxon>Bacteria</taxon>
        <taxon>Pseudomonadati</taxon>
        <taxon>Pseudomonadota</taxon>
        <taxon>Gammaproteobacteria</taxon>
        <taxon>Lysobacterales</taxon>
        <taxon>Rhodanobacteraceae</taxon>
        <taxon>Frateuria</taxon>
    </lineage>
</organism>
<gene>
    <name evidence="7" type="ORF">SAMN04487997_2287</name>
</gene>
<keyword evidence="2" id="KW-0229">DNA integration</keyword>
<keyword evidence="8" id="KW-1185">Reference proteome</keyword>
<feature type="domain" description="Integrase DNA-binding" evidence="6">
    <location>
        <begin position="10"/>
        <end position="119"/>
    </location>
</feature>
<dbReference type="InterPro" id="IPR050808">
    <property type="entry name" value="Phage_Integrase"/>
</dbReference>
<dbReference type="InterPro" id="IPR011010">
    <property type="entry name" value="DNA_brk_join_enz"/>
</dbReference>
<dbReference type="Gene3D" id="3.30.160.390">
    <property type="entry name" value="Integrase, DNA-binding domain"/>
    <property type="match status" value="1"/>
</dbReference>
<dbReference type="AlphaFoldDB" id="A0A1H6VGW3"/>